<keyword evidence="10" id="KW-0967">Endosome</keyword>
<dbReference type="GeneID" id="36514937"/>
<name>A0A2T0FEZ8_9ASCO</name>
<comment type="subcellular location">
    <subcellularLocation>
        <location evidence="3">Endosome</location>
    </subcellularLocation>
    <subcellularLocation>
        <location evidence="4">Lysosome</location>
    </subcellularLocation>
    <subcellularLocation>
        <location evidence="2">Membrane</location>
        <topology evidence="2">Peripheral membrane protein</topology>
    </subcellularLocation>
</comment>
<dbReference type="GO" id="GO:0032266">
    <property type="term" value="F:phosphatidylinositol-3-phosphate binding"/>
    <property type="evidence" value="ECO:0007669"/>
    <property type="project" value="UniProtKB-ARBA"/>
</dbReference>
<keyword evidence="13" id="KW-0862">Zinc</keyword>
<dbReference type="SMART" id="SM00184">
    <property type="entry name" value="RING"/>
    <property type="match status" value="2"/>
</dbReference>
<gene>
    <name evidence="20" type="ORF">B9G98_01188</name>
</gene>
<evidence type="ECO:0000256" key="15">
    <source>
        <dbReference type="ARBA" id="ARBA00023228"/>
    </source>
</evidence>
<keyword evidence="12" id="KW-0833">Ubl conjugation pathway</keyword>
<keyword evidence="14" id="KW-0472">Membrane</keyword>
<dbReference type="OrthoDB" id="660555at2759"/>
<dbReference type="EC" id="2.3.2.27" evidence="6"/>
<dbReference type="InterPro" id="IPR051878">
    <property type="entry name" value="ZNRF_ubiq-protein_ligase"/>
</dbReference>
<dbReference type="GO" id="GO:0016020">
    <property type="term" value="C:membrane"/>
    <property type="evidence" value="ECO:0007669"/>
    <property type="project" value="UniProtKB-SubCell"/>
</dbReference>
<evidence type="ECO:0000256" key="5">
    <source>
        <dbReference type="ARBA" id="ARBA00004906"/>
    </source>
</evidence>
<dbReference type="PANTHER" id="PTHR46661:SF4">
    <property type="entry name" value="RING-TYPE DOMAIN-CONTAINING PROTEIN"/>
    <property type="match status" value="1"/>
</dbReference>
<keyword evidence="7" id="KW-0808">Transferase</keyword>
<dbReference type="GO" id="GO:0043161">
    <property type="term" value="P:proteasome-mediated ubiquitin-dependent protein catabolic process"/>
    <property type="evidence" value="ECO:0007669"/>
    <property type="project" value="TreeGrafter"/>
</dbReference>
<dbReference type="SUPFAM" id="SSF57903">
    <property type="entry name" value="FYVE/PHD zinc finger"/>
    <property type="match status" value="1"/>
</dbReference>
<sequence>MSQVPVWQGDEEAAECPICHRNFTLFFRRHHCRKCGRVVCGSCSSTETTYLATTYVVCPPQQVYLESPHVPHRTCDECVEELALIQRALPESLPTRELMVQHVSRIDEGLTRCPVCDKLLINMSETQQEAHVDACLRGQAGSPGNNGNHNRMIIYRLNPKEAGALGECTVCFEDFEANAMVGRLECLCVFHEKCILSWFARKGAGKCPVHSQ</sequence>
<dbReference type="STRING" id="45607.A0A2T0FEZ8"/>
<evidence type="ECO:0000256" key="9">
    <source>
        <dbReference type="ARBA" id="ARBA00022723"/>
    </source>
</evidence>
<dbReference type="InterPro" id="IPR011011">
    <property type="entry name" value="Znf_FYVE_PHD"/>
</dbReference>
<dbReference type="Pfam" id="PF13639">
    <property type="entry name" value="zf-RING_2"/>
    <property type="match status" value="1"/>
</dbReference>
<dbReference type="EMBL" id="NDIQ01000001">
    <property type="protein sequence ID" value="PRT53568.1"/>
    <property type="molecule type" value="Genomic_DNA"/>
</dbReference>
<accession>A0A2T0FEZ8</accession>
<keyword evidence="16" id="KW-0449">Lipoprotein</keyword>
<dbReference type="InterPro" id="IPR000306">
    <property type="entry name" value="Znf_FYVE"/>
</dbReference>
<comment type="pathway">
    <text evidence="5">Protein modification; protein ubiquitination.</text>
</comment>
<evidence type="ECO:0000256" key="16">
    <source>
        <dbReference type="ARBA" id="ARBA00023288"/>
    </source>
</evidence>
<evidence type="ECO:0000256" key="8">
    <source>
        <dbReference type="ARBA" id="ARBA00022707"/>
    </source>
</evidence>
<dbReference type="GO" id="GO:0005768">
    <property type="term" value="C:endosome"/>
    <property type="evidence" value="ECO:0007669"/>
    <property type="project" value="UniProtKB-SubCell"/>
</dbReference>
<dbReference type="AlphaFoldDB" id="A0A2T0FEZ8"/>
<keyword evidence="8" id="KW-0519">Myristate</keyword>
<keyword evidence="11 17" id="KW-0863">Zinc-finger</keyword>
<dbReference type="InterPro" id="IPR013083">
    <property type="entry name" value="Znf_RING/FYVE/PHD"/>
</dbReference>
<dbReference type="GO" id="GO:0008270">
    <property type="term" value="F:zinc ion binding"/>
    <property type="evidence" value="ECO:0007669"/>
    <property type="project" value="UniProtKB-KW"/>
</dbReference>
<dbReference type="PANTHER" id="PTHR46661">
    <property type="entry name" value="E3 UBIQUITIN-PROTEIN LIGASE ZNRF1-LIKE PROTEIN"/>
    <property type="match status" value="1"/>
</dbReference>
<dbReference type="PROSITE" id="PS50178">
    <property type="entry name" value="ZF_FYVE"/>
    <property type="match status" value="1"/>
</dbReference>
<keyword evidence="9" id="KW-0479">Metal-binding</keyword>
<proteinExistence type="predicted"/>
<feature type="domain" description="FYVE-type" evidence="19">
    <location>
        <begin position="10"/>
        <end position="83"/>
    </location>
</feature>
<dbReference type="Pfam" id="PF01363">
    <property type="entry name" value="FYVE"/>
    <property type="match status" value="1"/>
</dbReference>
<evidence type="ECO:0000256" key="12">
    <source>
        <dbReference type="ARBA" id="ARBA00022786"/>
    </source>
</evidence>
<evidence type="ECO:0000259" key="18">
    <source>
        <dbReference type="PROSITE" id="PS50089"/>
    </source>
</evidence>
<dbReference type="InterPro" id="IPR001841">
    <property type="entry name" value="Znf_RING"/>
</dbReference>
<organism evidence="20 21">
    <name type="scientific">Wickerhamiella sorbophila</name>
    <dbReference type="NCBI Taxonomy" id="45607"/>
    <lineage>
        <taxon>Eukaryota</taxon>
        <taxon>Fungi</taxon>
        <taxon>Dikarya</taxon>
        <taxon>Ascomycota</taxon>
        <taxon>Saccharomycotina</taxon>
        <taxon>Dipodascomycetes</taxon>
        <taxon>Dipodascales</taxon>
        <taxon>Trichomonascaceae</taxon>
        <taxon>Wickerhamiella</taxon>
    </lineage>
</organism>
<protein>
    <recommendedName>
        <fullName evidence="6">RING-type E3 ubiquitin transferase</fullName>
        <ecNumber evidence="6">2.3.2.27</ecNumber>
    </recommendedName>
</protein>
<evidence type="ECO:0000259" key="19">
    <source>
        <dbReference type="PROSITE" id="PS50178"/>
    </source>
</evidence>
<dbReference type="GO" id="GO:0061630">
    <property type="term" value="F:ubiquitin protein ligase activity"/>
    <property type="evidence" value="ECO:0007669"/>
    <property type="project" value="UniProtKB-EC"/>
</dbReference>
<keyword evidence="15" id="KW-0458">Lysosome</keyword>
<evidence type="ECO:0000256" key="1">
    <source>
        <dbReference type="ARBA" id="ARBA00000900"/>
    </source>
</evidence>
<dbReference type="GO" id="GO:0070936">
    <property type="term" value="P:protein K48-linked ubiquitination"/>
    <property type="evidence" value="ECO:0007669"/>
    <property type="project" value="TreeGrafter"/>
</dbReference>
<dbReference type="PROSITE" id="PS50089">
    <property type="entry name" value="ZF_RING_2"/>
    <property type="match status" value="1"/>
</dbReference>
<evidence type="ECO:0000256" key="2">
    <source>
        <dbReference type="ARBA" id="ARBA00004170"/>
    </source>
</evidence>
<feature type="domain" description="RING-type" evidence="18">
    <location>
        <begin position="168"/>
        <end position="211"/>
    </location>
</feature>
<dbReference type="SMART" id="SM00064">
    <property type="entry name" value="FYVE"/>
    <property type="match status" value="1"/>
</dbReference>
<evidence type="ECO:0000256" key="10">
    <source>
        <dbReference type="ARBA" id="ARBA00022753"/>
    </source>
</evidence>
<evidence type="ECO:0000313" key="20">
    <source>
        <dbReference type="EMBL" id="PRT53568.1"/>
    </source>
</evidence>
<evidence type="ECO:0000256" key="17">
    <source>
        <dbReference type="PROSITE-ProRule" id="PRU00175"/>
    </source>
</evidence>
<reference evidence="20 21" key="1">
    <citation type="submission" date="2017-04" db="EMBL/GenBank/DDBJ databases">
        <title>Genome sequencing of [Candida] sorbophila.</title>
        <authorList>
            <person name="Ahn J.O."/>
        </authorList>
    </citation>
    <scope>NUCLEOTIDE SEQUENCE [LARGE SCALE GENOMIC DNA]</scope>
    <source>
        <strain evidence="20 21">DS02</strain>
    </source>
</reference>
<evidence type="ECO:0000313" key="21">
    <source>
        <dbReference type="Proteomes" id="UP000238350"/>
    </source>
</evidence>
<comment type="caution">
    <text evidence="20">The sequence shown here is derived from an EMBL/GenBank/DDBJ whole genome shotgun (WGS) entry which is preliminary data.</text>
</comment>
<dbReference type="Proteomes" id="UP000238350">
    <property type="component" value="Unassembled WGS sequence"/>
</dbReference>
<dbReference type="RefSeq" id="XP_024663514.1">
    <property type="nucleotide sequence ID" value="XM_024807746.1"/>
</dbReference>
<keyword evidence="21" id="KW-1185">Reference proteome</keyword>
<evidence type="ECO:0000256" key="6">
    <source>
        <dbReference type="ARBA" id="ARBA00012483"/>
    </source>
</evidence>
<evidence type="ECO:0000256" key="13">
    <source>
        <dbReference type="ARBA" id="ARBA00022833"/>
    </source>
</evidence>
<evidence type="ECO:0000256" key="14">
    <source>
        <dbReference type="ARBA" id="ARBA00023136"/>
    </source>
</evidence>
<evidence type="ECO:0000256" key="7">
    <source>
        <dbReference type="ARBA" id="ARBA00022679"/>
    </source>
</evidence>
<evidence type="ECO:0000256" key="4">
    <source>
        <dbReference type="ARBA" id="ARBA00004371"/>
    </source>
</evidence>
<evidence type="ECO:0000256" key="11">
    <source>
        <dbReference type="ARBA" id="ARBA00022771"/>
    </source>
</evidence>
<dbReference type="InterPro" id="IPR017455">
    <property type="entry name" value="Znf_FYVE-rel"/>
</dbReference>
<comment type="catalytic activity">
    <reaction evidence="1">
        <text>S-ubiquitinyl-[E2 ubiquitin-conjugating enzyme]-L-cysteine + [acceptor protein]-L-lysine = [E2 ubiquitin-conjugating enzyme]-L-cysteine + N(6)-ubiquitinyl-[acceptor protein]-L-lysine.</text>
        <dbReference type="EC" id="2.3.2.27"/>
    </reaction>
</comment>
<dbReference type="SUPFAM" id="SSF57850">
    <property type="entry name" value="RING/U-box"/>
    <property type="match status" value="1"/>
</dbReference>
<evidence type="ECO:0000256" key="3">
    <source>
        <dbReference type="ARBA" id="ARBA00004177"/>
    </source>
</evidence>
<dbReference type="Gene3D" id="3.30.40.10">
    <property type="entry name" value="Zinc/RING finger domain, C3HC4 (zinc finger)"/>
    <property type="match status" value="2"/>
</dbReference>